<comment type="caution">
    <text evidence="4">The sequence shown here is derived from an EMBL/GenBank/DDBJ whole genome shotgun (WGS) entry which is preliminary data.</text>
</comment>
<keyword evidence="1 4" id="KW-0378">Hydrolase</keyword>
<dbReference type="SUPFAM" id="SSF53474">
    <property type="entry name" value="alpha/beta-Hydrolases"/>
    <property type="match status" value="1"/>
</dbReference>
<dbReference type="InterPro" id="IPR050300">
    <property type="entry name" value="GDXG_lipolytic_enzyme"/>
</dbReference>
<dbReference type="RefSeq" id="WP_244211575.1">
    <property type="nucleotide sequence ID" value="NZ_JBFAEG010000029.1"/>
</dbReference>
<sequence length="297" mass="32219">MRSNARRYAPHDDRPGRREAVAARPDGRRPGGPAWEALWLDAGTHRIPVRVYRPGADAFGWLVWAHGGSWQAGSLEHWHQPVMDLARVSGCTVVSTGYRLAPRYRHPAQLDDLLTALAWAEEQADHQPLAVGGDSAGGTLAACAALARRDRDEPLAAQVLAYPPLDPGCTAPAYTRDPGAFPAADDLRRAWRMYRGGAGTAARGGVPLYSTPLEADRLTGLAPAVLAVGDLDPVRDDVTEYARRLREAGTSVRLRVFPHTPHAAFLAGDGPGQGNPRLRRWLGTTLRRHLTPPKETT</sequence>
<accession>A0ABV3AKD1</accession>
<reference evidence="4 5" key="1">
    <citation type="submission" date="2024-06" db="EMBL/GenBank/DDBJ databases">
        <title>The Natural Products Discovery Center: Release of the First 8490 Sequenced Strains for Exploring Actinobacteria Biosynthetic Diversity.</title>
        <authorList>
            <person name="Kalkreuter E."/>
            <person name="Kautsar S.A."/>
            <person name="Yang D."/>
            <person name="Bader C.D."/>
            <person name="Teijaro C.N."/>
            <person name="Fluegel L."/>
            <person name="Davis C.M."/>
            <person name="Simpson J.R."/>
            <person name="Lauterbach L."/>
            <person name="Steele A.D."/>
            <person name="Gui C."/>
            <person name="Meng S."/>
            <person name="Li G."/>
            <person name="Viehrig K."/>
            <person name="Ye F."/>
            <person name="Su P."/>
            <person name="Kiefer A.F."/>
            <person name="Nichols A."/>
            <person name="Cepeda A.J."/>
            <person name="Yan W."/>
            <person name="Fan B."/>
            <person name="Jiang Y."/>
            <person name="Adhikari A."/>
            <person name="Zheng C.-J."/>
            <person name="Schuster L."/>
            <person name="Cowan T.M."/>
            <person name="Smanski M.J."/>
            <person name="Chevrette M.G."/>
            <person name="De Carvalho L.P.S."/>
            <person name="Shen B."/>
        </authorList>
    </citation>
    <scope>NUCLEOTIDE SEQUENCE [LARGE SCALE GENOMIC DNA]</scope>
    <source>
        <strain evidence="4 5">NPDC020594</strain>
    </source>
</reference>
<feature type="region of interest" description="Disordered" evidence="2">
    <location>
        <begin position="1"/>
        <end position="29"/>
    </location>
</feature>
<dbReference type="InterPro" id="IPR029058">
    <property type="entry name" value="AB_hydrolase_fold"/>
</dbReference>
<dbReference type="Pfam" id="PF07859">
    <property type="entry name" value="Abhydrolase_3"/>
    <property type="match status" value="1"/>
</dbReference>
<feature type="compositionally biased region" description="Basic and acidic residues" evidence="2">
    <location>
        <begin position="9"/>
        <end position="29"/>
    </location>
</feature>
<evidence type="ECO:0000313" key="4">
    <source>
        <dbReference type="EMBL" id="MEU5711802.1"/>
    </source>
</evidence>
<dbReference type="Proteomes" id="UP001551011">
    <property type="component" value="Unassembled WGS sequence"/>
</dbReference>
<dbReference type="EMBL" id="JBFAEG010000029">
    <property type="protein sequence ID" value="MEU5711802.1"/>
    <property type="molecule type" value="Genomic_DNA"/>
</dbReference>
<dbReference type="GO" id="GO:0016787">
    <property type="term" value="F:hydrolase activity"/>
    <property type="evidence" value="ECO:0007669"/>
    <property type="project" value="UniProtKB-KW"/>
</dbReference>
<dbReference type="InterPro" id="IPR013094">
    <property type="entry name" value="AB_hydrolase_3"/>
</dbReference>
<organism evidence="4 5">
    <name type="scientific">Streptomyces flaveolus</name>
    <dbReference type="NCBI Taxonomy" id="67297"/>
    <lineage>
        <taxon>Bacteria</taxon>
        <taxon>Bacillati</taxon>
        <taxon>Actinomycetota</taxon>
        <taxon>Actinomycetes</taxon>
        <taxon>Kitasatosporales</taxon>
        <taxon>Streptomycetaceae</taxon>
        <taxon>Streptomyces</taxon>
    </lineage>
</organism>
<evidence type="ECO:0000313" key="5">
    <source>
        <dbReference type="Proteomes" id="UP001551011"/>
    </source>
</evidence>
<evidence type="ECO:0000256" key="2">
    <source>
        <dbReference type="SAM" id="MobiDB-lite"/>
    </source>
</evidence>
<keyword evidence="5" id="KW-1185">Reference proteome</keyword>
<dbReference type="PANTHER" id="PTHR48081:SF8">
    <property type="entry name" value="ALPHA_BETA HYDROLASE FOLD-3 DOMAIN-CONTAINING PROTEIN-RELATED"/>
    <property type="match status" value="1"/>
</dbReference>
<dbReference type="Gene3D" id="3.40.50.1820">
    <property type="entry name" value="alpha/beta hydrolase"/>
    <property type="match status" value="1"/>
</dbReference>
<name>A0ABV3AKD1_9ACTN</name>
<gene>
    <name evidence="4" type="ORF">AB0H04_33950</name>
</gene>
<evidence type="ECO:0000259" key="3">
    <source>
        <dbReference type="Pfam" id="PF07859"/>
    </source>
</evidence>
<dbReference type="PANTHER" id="PTHR48081">
    <property type="entry name" value="AB HYDROLASE SUPERFAMILY PROTEIN C4A8.06C"/>
    <property type="match status" value="1"/>
</dbReference>
<evidence type="ECO:0000256" key="1">
    <source>
        <dbReference type="ARBA" id="ARBA00022801"/>
    </source>
</evidence>
<proteinExistence type="predicted"/>
<feature type="domain" description="Alpha/beta hydrolase fold-3" evidence="3">
    <location>
        <begin position="62"/>
        <end position="265"/>
    </location>
</feature>
<protein>
    <submittedName>
        <fullName evidence="4">Alpha/beta hydrolase fold domain-containing protein</fullName>
    </submittedName>
</protein>